<feature type="compositionally biased region" description="Acidic residues" evidence="1">
    <location>
        <begin position="62"/>
        <end position="73"/>
    </location>
</feature>
<feature type="domain" description="DEK-C" evidence="3">
    <location>
        <begin position="1"/>
        <end position="56"/>
    </location>
</feature>
<evidence type="ECO:0000256" key="1">
    <source>
        <dbReference type="SAM" id="MobiDB-lite"/>
    </source>
</evidence>
<dbReference type="InterPro" id="IPR014876">
    <property type="entry name" value="DEK_C"/>
</dbReference>
<dbReference type="SUPFAM" id="SSF109715">
    <property type="entry name" value="DEK C-terminal domain"/>
    <property type="match status" value="1"/>
</dbReference>
<dbReference type="EMBL" id="CAXLJM020000160">
    <property type="protein sequence ID" value="CAL8143678.1"/>
    <property type="molecule type" value="Genomic_DNA"/>
</dbReference>
<dbReference type="Pfam" id="PF02201">
    <property type="entry name" value="SWIB"/>
    <property type="match status" value="1"/>
</dbReference>
<comment type="caution">
    <text evidence="4">The sequence shown here is derived from an EMBL/GenBank/DDBJ whole genome shotgun (WGS) entry which is preliminary data.</text>
</comment>
<protein>
    <recommendedName>
        <fullName evidence="6">Upstream activation factor subunit spp27</fullName>
    </recommendedName>
</protein>
<dbReference type="InterPro" id="IPR003121">
    <property type="entry name" value="SWIB_MDM2_domain"/>
</dbReference>
<feature type="compositionally biased region" description="Basic and acidic residues" evidence="1">
    <location>
        <begin position="51"/>
        <end position="61"/>
    </location>
</feature>
<evidence type="ECO:0000259" key="3">
    <source>
        <dbReference type="PROSITE" id="PS51998"/>
    </source>
</evidence>
<dbReference type="Pfam" id="PF08766">
    <property type="entry name" value="DEK_C"/>
    <property type="match status" value="1"/>
</dbReference>
<evidence type="ECO:0000313" key="4">
    <source>
        <dbReference type="EMBL" id="CAL8143678.1"/>
    </source>
</evidence>
<dbReference type="InterPro" id="IPR019835">
    <property type="entry name" value="SWIB_domain"/>
</dbReference>
<feature type="domain" description="DM2" evidence="2">
    <location>
        <begin position="145"/>
        <end position="222"/>
    </location>
</feature>
<dbReference type="Proteomes" id="UP001642540">
    <property type="component" value="Unassembled WGS sequence"/>
</dbReference>
<dbReference type="Gene3D" id="1.10.245.10">
    <property type="entry name" value="SWIB/MDM2 domain"/>
    <property type="match status" value="1"/>
</dbReference>
<evidence type="ECO:0008006" key="6">
    <source>
        <dbReference type="Google" id="ProtNLM"/>
    </source>
</evidence>
<dbReference type="Gene3D" id="1.10.10.60">
    <property type="entry name" value="Homeodomain-like"/>
    <property type="match status" value="1"/>
</dbReference>
<dbReference type="PANTHER" id="PTHR13844">
    <property type="entry name" value="SWI/SNF-RELATED MATRIX-ASSOCIATED ACTIN-DEPENDENT REGULATOR OF CHROMATIN SUBFAMILY D"/>
    <property type="match status" value="1"/>
</dbReference>
<organism evidence="4 5">
    <name type="scientific">Orchesella dallaii</name>
    <dbReference type="NCBI Taxonomy" id="48710"/>
    <lineage>
        <taxon>Eukaryota</taxon>
        <taxon>Metazoa</taxon>
        <taxon>Ecdysozoa</taxon>
        <taxon>Arthropoda</taxon>
        <taxon>Hexapoda</taxon>
        <taxon>Collembola</taxon>
        <taxon>Entomobryomorpha</taxon>
        <taxon>Entomobryoidea</taxon>
        <taxon>Orchesellidae</taxon>
        <taxon>Orchesellinae</taxon>
        <taxon>Orchesella</taxon>
    </lineage>
</organism>
<accession>A0ABP1S5M6</accession>
<dbReference type="CDD" id="cd10567">
    <property type="entry name" value="SWIB-MDM2_like"/>
    <property type="match status" value="1"/>
</dbReference>
<evidence type="ECO:0000259" key="2">
    <source>
        <dbReference type="PROSITE" id="PS51925"/>
    </source>
</evidence>
<dbReference type="PROSITE" id="PS51925">
    <property type="entry name" value="SWIB_MDM2"/>
    <property type="match status" value="1"/>
</dbReference>
<feature type="region of interest" description="Disordered" evidence="1">
    <location>
        <begin position="51"/>
        <end position="145"/>
    </location>
</feature>
<proteinExistence type="predicted"/>
<dbReference type="InterPro" id="IPR036885">
    <property type="entry name" value="SWIB_MDM2_dom_sf"/>
</dbReference>
<name>A0ABP1S5M6_9HEXA</name>
<dbReference type="PROSITE" id="PS51998">
    <property type="entry name" value="DEK_C"/>
    <property type="match status" value="1"/>
</dbReference>
<dbReference type="SUPFAM" id="SSF47592">
    <property type="entry name" value="SWIB/MDM2 domain"/>
    <property type="match status" value="1"/>
</dbReference>
<evidence type="ECO:0000313" key="5">
    <source>
        <dbReference type="Proteomes" id="UP001642540"/>
    </source>
</evidence>
<reference evidence="4 5" key="1">
    <citation type="submission" date="2024-08" db="EMBL/GenBank/DDBJ databases">
        <authorList>
            <person name="Cucini C."/>
            <person name="Frati F."/>
        </authorList>
    </citation>
    <scope>NUCLEOTIDE SEQUENCE [LARGE SCALE GENOMIC DNA]</scope>
</reference>
<keyword evidence="5" id="KW-1185">Reference proteome</keyword>
<feature type="compositionally biased region" description="Basic and acidic residues" evidence="1">
    <location>
        <begin position="99"/>
        <end position="111"/>
    </location>
</feature>
<sequence>MADSAKLKKTIGEILDDADLTTITAKKVRQQLETKLKMDLTDRKKEIDTMVMEILEKKQEQDQDNSEEEEASEDEGKKAAGGKRRKKAAADSESEDDYVPEKKAKGKKAADSDDSGDDWAKKRKSASASKGAAAGKKKGGGGGTGFTKILKLSPELSSVMGQPEMARHEVVKKIWSIIKEKNLYDPKNKQFAICNEELLPVMGVKRFRTFGMMKHLKNHFIN</sequence>
<dbReference type="SMART" id="SM00151">
    <property type="entry name" value="SWIB"/>
    <property type="match status" value="1"/>
</dbReference>
<gene>
    <name evidence="4" type="ORF">ODALV1_LOCUS29806</name>
</gene>